<proteinExistence type="predicted"/>
<dbReference type="RefSeq" id="WP_020583937.1">
    <property type="nucleotide sequence ID" value="NZ_JOJP01000001.1"/>
</dbReference>
<keyword evidence="2" id="KW-1185">Reference proteome</keyword>
<sequence length="662" mass="75745">MIALGFIEGQYKQHIDPYQGYITIKQASSYARKLKCNNQTGLIPCLGSGNAIDLKDYWKALSPVLEPLTDINAALEKSSKVVKALYECEEYTINDEDAFLAGFQFLVCVTASSPYYQELKSVLRDAIDRNDMDSFSVDVYVKKLYPNYQKLNEGYNEETFTIYFKALAFVTCQPLGFIRTYLYFLDFLDQAARGHEKSHVSRNRALLKQHLSTLPDDSSLFAIHTQHIPPWLYESAPTALWFTSSLCYQFGFNTHKNEMAAKVYAETCMSIEPEKGAILMALILMDQGKPYQALEYLDKAEKTTAEMHLLSADIRRNLLMEIKSSSRKGKSDVQEKEEDGQQQILDHYLKAGESGLAIGYQRAAEWLLETHQKRITQSDVWRQTADYYSHAAGLTASCDQLLQHRTIMSELCKAELKLCGVPEIPKEENSQTPQPKVESQVEFESCLDQFINSKLATQMEELPAPSTSLASSKKTIKPKKIPNPKNSLTFWTKVRDVNSKMNPQSDCEDMIFSAYQELKDFKINKRLDKWVKAMVFQNKAWSCKKRIEHLLYSFPETDYKRPRPLLLQDSLTRVELLNEGFQYVGRGLQTLGICIPPESIASSKVNLSKLTTMELRQFASLVDTLAHLYSHCGEFSKSKQLRSQYRNLYTMSHELRNTRLIS</sequence>
<comment type="caution">
    <text evidence="1">The sequence shown here is derived from an EMBL/GenBank/DDBJ whole genome shotgun (WGS) entry which is preliminary data.</text>
</comment>
<name>A0A081KDE6_9GAMM</name>
<dbReference type="STRING" id="305900.GV64_16840"/>
<dbReference type="Proteomes" id="UP000027997">
    <property type="component" value="Unassembled WGS sequence"/>
</dbReference>
<dbReference type="EMBL" id="JOJP01000001">
    <property type="protein sequence ID" value="KEI72172.1"/>
    <property type="molecule type" value="Genomic_DNA"/>
</dbReference>
<evidence type="ECO:0000313" key="2">
    <source>
        <dbReference type="Proteomes" id="UP000027997"/>
    </source>
</evidence>
<dbReference type="AlphaFoldDB" id="A0A081KDE6"/>
<protein>
    <submittedName>
        <fullName evidence="1">Uncharacterized protein</fullName>
    </submittedName>
</protein>
<evidence type="ECO:0000313" key="1">
    <source>
        <dbReference type="EMBL" id="KEI72172.1"/>
    </source>
</evidence>
<accession>A0A081KDE6</accession>
<reference evidence="1 2" key="1">
    <citation type="submission" date="2014-06" db="EMBL/GenBank/DDBJ databases">
        <title>Whole Genome Sequences of Three Symbiotic Endozoicomonas Bacteria.</title>
        <authorList>
            <person name="Neave M.J."/>
            <person name="Apprill A."/>
            <person name="Voolstra C.R."/>
        </authorList>
    </citation>
    <scope>NUCLEOTIDE SEQUENCE [LARGE SCALE GENOMIC DNA]</scope>
    <source>
        <strain evidence="1 2">DSM 22380</strain>
    </source>
</reference>
<gene>
    <name evidence="1" type="ORF">GV64_16840</name>
</gene>
<organism evidence="1 2">
    <name type="scientific">Endozoicomonas elysicola</name>
    <dbReference type="NCBI Taxonomy" id="305900"/>
    <lineage>
        <taxon>Bacteria</taxon>
        <taxon>Pseudomonadati</taxon>
        <taxon>Pseudomonadota</taxon>
        <taxon>Gammaproteobacteria</taxon>
        <taxon>Oceanospirillales</taxon>
        <taxon>Endozoicomonadaceae</taxon>
        <taxon>Endozoicomonas</taxon>
    </lineage>
</organism>